<name>A0A7K1KPJ7_9BACT</name>
<accession>A0A7K1KPJ7</accession>
<dbReference type="Proteomes" id="UP000461162">
    <property type="component" value="Unassembled WGS sequence"/>
</dbReference>
<dbReference type="Pfam" id="PF03692">
    <property type="entry name" value="CxxCxxCC"/>
    <property type="match status" value="1"/>
</dbReference>
<dbReference type="EMBL" id="WODC01000006">
    <property type="protein sequence ID" value="MUM78014.1"/>
    <property type="molecule type" value="Genomic_DNA"/>
</dbReference>
<organism evidence="2 3">
    <name type="scientific">Pseudodesulfovibrio alkaliphilus</name>
    <dbReference type="NCBI Taxonomy" id="2661613"/>
    <lineage>
        <taxon>Bacteria</taxon>
        <taxon>Pseudomonadati</taxon>
        <taxon>Thermodesulfobacteriota</taxon>
        <taxon>Desulfovibrionia</taxon>
        <taxon>Desulfovibrionales</taxon>
        <taxon>Desulfovibrionaceae</taxon>
    </lineage>
</organism>
<evidence type="ECO:0000256" key="1">
    <source>
        <dbReference type="SAM" id="Coils"/>
    </source>
</evidence>
<keyword evidence="1" id="KW-0175">Coiled coil</keyword>
<keyword evidence="3" id="KW-1185">Reference proteome</keyword>
<proteinExistence type="predicted"/>
<dbReference type="AlphaFoldDB" id="A0A7K1KPJ7"/>
<protein>
    <submittedName>
        <fullName evidence="2">YkgJ family cysteine cluster protein</fullName>
    </submittedName>
</protein>
<evidence type="ECO:0000313" key="3">
    <source>
        <dbReference type="Proteomes" id="UP000461162"/>
    </source>
</evidence>
<reference evidence="2 3" key="1">
    <citation type="submission" date="2019-11" db="EMBL/GenBank/DDBJ databases">
        <title>Pseudodesulfovibrio alkaliphilus, sp. nov., an alkaliphilic sulfate-reducing bacteria from mud volcano of Taman peninsula, Russia.</title>
        <authorList>
            <person name="Frolova A."/>
            <person name="Merkel A.Y."/>
            <person name="Slobodkin A.I."/>
        </authorList>
    </citation>
    <scope>NUCLEOTIDE SEQUENCE [LARGE SCALE GENOMIC DNA]</scope>
    <source>
        <strain evidence="2 3">F-1</strain>
    </source>
</reference>
<gene>
    <name evidence="2" type="ORF">GKC30_10240</name>
</gene>
<dbReference type="InterPro" id="IPR005358">
    <property type="entry name" value="Puta_zinc/iron-chelating_dom"/>
</dbReference>
<comment type="caution">
    <text evidence="2">The sequence shown here is derived from an EMBL/GenBank/DDBJ whole genome shotgun (WGS) entry which is preliminary data.</text>
</comment>
<evidence type="ECO:0000313" key="2">
    <source>
        <dbReference type="EMBL" id="MUM78014.1"/>
    </source>
</evidence>
<feature type="coiled-coil region" evidence="1">
    <location>
        <begin position="71"/>
        <end position="98"/>
    </location>
</feature>
<dbReference type="RefSeq" id="WP_155934632.1">
    <property type="nucleotide sequence ID" value="NZ_WODC01000006.1"/>
</dbReference>
<sequence>MALDFSEYFKRYEAIVAEVETVFDKFETEMGDLVKCGKGCSDCCHALFDITLAEAIYINHKFNELFSGLERSNVLNRADTADRQIHKLKRKVFKASQEGRPASEILLEVSRARVRCPMLSDDNLCVMYEHRPITCRLYGVPTSIAGEAHTCKLSGFKGGEKYPTVNMDIILDRLIGIGRDLQKGIGSRYKELGDMLVPLSMALVTDYDEEYLGVNVPDKVVGSDRQTAASATKAPAPRPITIKAPGGAGDACSSCTESKSACESCTSNTIVLGGGEGQA</sequence>